<dbReference type="InterPro" id="IPR009091">
    <property type="entry name" value="RCC1/BLIP-II"/>
</dbReference>
<dbReference type="InterPro" id="IPR002110">
    <property type="entry name" value="Ankyrin_rpt"/>
</dbReference>
<dbReference type="Gene3D" id="3.30.710.10">
    <property type="entry name" value="Potassium Channel Kv1.1, Chain A"/>
    <property type="match status" value="2"/>
</dbReference>
<evidence type="ECO:0000256" key="2">
    <source>
        <dbReference type="PROSITE-ProRule" id="PRU00235"/>
    </source>
</evidence>
<feature type="domain" description="BTB" evidence="4">
    <location>
        <begin position="1075"/>
        <end position="1138"/>
    </location>
</feature>
<dbReference type="PROSITE" id="PS50012">
    <property type="entry name" value="RCC1_3"/>
    <property type="match status" value="2"/>
</dbReference>
<reference evidence="5 6" key="1">
    <citation type="submission" date="2014-02" db="EMBL/GenBank/DDBJ databases">
        <title>Transposable element dynamics among asymbiotic and ectomycorrhizal Amanita fungi.</title>
        <authorList>
            <consortium name="DOE Joint Genome Institute"/>
            <person name="Hess J."/>
            <person name="Skrede I."/>
            <person name="Wolfe B."/>
            <person name="LaButti K."/>
            <person name="Ohm R.A."/>
            <person name="Grigoriev I.V."/>
            <person name="Pringle A."/>
        </authorList>
    </citation>
    <scope>NUCLEOTIDE SEQUENCE [LARGE SCALE GENOMIC DNA]</scope>
    <source>
        <strain evidence="5 6">SKay4041</strain>
    </source>
</reference>
<dbReference type="InterPro" id="IPR051625">
    <property type="entry name" value="Signaling_Regulatory_Domain"/>
</dbReference>
<gene>
    <name evidence="5" type="ORF">AMATHDRAFT_5613</name>
</gene>
<feature type="region of interest" description="Disordered" evidence="3">
    <location>
        <begin position="1619"/>
        <end position="1643"/>
    </location>
</feature>
<dbReference type="InterPro" id="IPR000210">
    <property type="entry name" value="BTB/POZ_dom"/>
</dbReference>
<dbReference type="PANTHER" id="PTHR22872">
    <property type="entry name" value="BTK-BINDING PROTEIN-RELATED"/>
    <property type="match status" value="1"/>
</dbReference>
<dbReference type="InterPro" id="IPR011333">
    <property type="entry name" value="SKP1/BTB/POZ_sf"/>
</dbReference>
<dbReference type="PANTHER" id="PTHR22872:SF2">
    <property type="entry name" value="INHIBITOR OF BRUTON TYROSINE KINASE"/>
    <property type="match status" value="1"/>
</dbReference>
<feature type="region of interest" description="Disordered" evidence="3">
    <location>
        <begin position="1661"/>
        <end position="1741"/>
    </location>
</feature>
<feature type="compositionally biased region" description="Gly residues" evidence="3">
    <location>
        <begin position="392"/>
        <end position="419"/>
    </location>
</feature>
<feature type="compositionally biased region" description="Polar residues" evidence="3">
    <location>
        <begin position="1402"/>
        <end position="1412"/>
    </location>
</feature>
<feature type="region of interest" description="Disordered" evidence="3">
    <location>
        <begin position="261"/>
        <end position="286"/>
    </location>
</feature>
<keyword evidence="1" id="KW-0677">Repeat</keyword>
<feature type="compositionally biased region" description="Basic and acidic residues" evidence="3">
    <location>
        <begin position="1624"/>
        <end position="1643"/>
    </location>
</feature>
<dbReference type="Pfam" id="PF00023">
    <property type="entry name" value="Ank"/>
    <property type="match status" value="1"/>
</dbReference>
<protein>
    <recommendedName>
        <fullName evidence="4">BTB domain-containing protein</fullName>
    </recommendedName>
</protein>
<dbReference type="SUPFAM" id="SSF54695">
    <property type="entry name" value="POZ domain"/>
    <property type="match status" value="2"/>
</dbReference>
<feature type="compositionally biased region" description="Low complexity" evidence="3">
    <location>
        <begin position="1384"/>
        <end position="1396"/>
    </location>
</feature>
<feature type="repeat" description="RCC1" evidence="2">
    <location>
        <begin position="189"/>
        <end position="263"/>
    </location>
</feature>
<name>A0A2A9NLT9_9AGAR</name>
<dbReference type="CDD" id="cd18500">
    <property type="entry name" value="BACK_IBtk"/>
    <property type="match status" value="1"/>
</dbReference>
<feature type="compositionally biased region" description="Polar residues" evidence="3">
    <location>
        <begin position="1295"/>
        <end position="1310"/>
    </location>
</feature>
<feature type="region of interest" description="Disordered" evidence="3">
    <location>
        <begin position="813"/>
        <end position="833"/>
    </location>
</feature>
<feature type="repeat" description="RCC1" evidence="2">
    <location>
        <begin position="309"/>
        <end position="367"/>
    </location>
</feature>
<feature type="region of interest" description="Disordered" evidence="3">
    <location>
        <begin position="1436"/>
        <end position="1606"/>
    </location>
</feature>
<dbReference type="InterPro" id="IPR036770">
    <property type="entry name" value="Ankyrin_rpt-contain_sf"/>
</dbReference>
<proteinExistence type="predicted"/>
<dbReference type="OrthoDB" id="1893551at2759"/>
<feature type="domain" description="BTB" evidence="4">
    <location>
        <begin position="868"/>
        <end position="970"/>
    </location>
</feature>
<dbReference type="Pfam" id="PF13540">
    <property type="entry name" value="RCC1_2"/>
    <property type="match status" value="1"/>
</dbReference>
<dbReference type="Gene3D" id="1.25.40.20">
    <property type="entry name" value="Ankyrin repeat-containing domain"/>
    <property type="match status" value="1"/>
</dbReference>
<evidence type="ECO:0000313" key="5">
    <source>
        <dbReference type="EMBL" id="PFH48643.1"/>
    </source>
</evidence>
<evidence type="ECO:0000259" key="4">
    <source>
        <dbReference type="PROSITE" id="PS50097"/>
    </source>
</evidence>
<dbReference type="SUPFAM" id="SSF48403">
    <property type="entry name" value="Ankyrin repeat"/>
    <property type="match status" value="1"/>
</dbReference>
<dbReference type="EMBL" id="KZ302055">
    <property type="protein sequence ID" value="PFH48643.1"/>
    <property type="molecule type" value="Genomic_DNA"/>
</dbReference>
<dbReference type="STRING" id="703135.A0A2A9NLT9"/>
<accession>A0A2A9NLT9</accession>
<dbReference type="Gene3D" id="2.130.10.30">
    <property type="entry name" value="Regulator of chromosome condensation 1/beta-lactamase-inhibitor protein II"/>
    <property type="match status" value="2"/>
</dbReference>
<feature type="compositionally biased region" description="Low complexity" evidence="3">
    <location>
        <begin position="1591"/>
        <end position="1602"/>
    </location>
</feature>
<feature type="region of interest" description="Disordered" evidence="3">
    <location>
        <begin position="1043"/>
        <end position="1074"/>
    </location>
</feature>
<feature type="compositionally biased region" description="Basic and acidic residues" evidence="3">
    <location>
        <begin position="1693"/>
        <end position="1703"/>
    </location>
</feature>
<keyword evidence="6" id="KW-1185">Reference proteome</keyword>
<feature type="region of interest" description="Disordered" evidence="3">
    <location>
        <begin position="49"/>
        <end position="90"/>
    </location>
</feature>
<sequence>MTVLHACILTRNFKVFQRLLTGRWPVDDGRSTVTSAAASSSSALEVSRASSSSQWPHASRASITDLSTSTSAATSTTTQIPPTPPSNSTTFTVNVNVNERDDLGRTALHLACSLPDCVEYVRALLKHPQVNPNLVDAESHYTPLHRAILLLLQRHDVDTSLKDLEGYTAFDLYNASIEGTKPDLMDQDAELFMWGTNVNATLGFPDGNNRTYPDHVTIQPKPQPLPADSLPLSPRSTLKDRFAPIHVKHVGMSRLHTVVVTSEGSNKRPPRGPSSPSFSPSHSLKAPFPFPAPTPLTYTIGGGGGGGSGNLRMCGFGSFGRLGGSSLHHAQQYALAPLSLNTAFPANAPPIIRVALGQDHTLVLNKAGEVYSWGMNRFGQLGYVVKPPQSTGGSGSGDGGAGAGAGASGEGNNSGGSGKVDGRASMTFLDDNVQTTPRRVQDALRREVVIGIAASKVSSACWTAAGDLFTWGTNFGQLGYERATTTTTIGGQQPYLQHQQQQQLLPRKVSKIAQPVVDVAMTDTAMACLLLTRDVTCFWADKEIKINFPIQTFPSKIQPYRPPQALRDADIAKVTACDDVFAAASVNGEVFVFVMPDVGGAVDASGTKSGSGGGGGGGSNGGRMTLVRPQRAWALKKKFSAVRDVALGGNGSVIVCTESGHVFVRTRAALVKTSTSSNLTSSSFGGASGGSGSLEGSSSSSTQVTTPANPLAGKVGSNFTFVRVPGLQRVTRVFANSTGTFGVLKVDYRHRPIEVVGNGVAEDLKEVMPFVAMWGVGVVCGDGDRWKRMSKGGRYGLGLKTGCDSELLQKEAEDMSGGELQNQVEAEEGEEDEVSDDVHQLKRLCKIIQLERKGRGGYPKDRRLPFDADVMVHTQSEAAFPAHRVVLAARSEVLCSVLRGNPASLRDDKANVSARLVLNKGKGVITTSSALSPSPLRPFPSISTCGKLIISGCHALSVLILLTYLYSDELLSIWDLRVASVLQKERERIKVTPGQVKQELQALARLLELPLLSEALEPWVKRTPVPSLEKNMERLWCDMHQRQDRDAGGEEGSTSWTTSGKGPRGNDNGSGPLSPDVILELQDREVWCHSVLLRARSDLFASFFGEEVWTVNRRGEDGVVRVDMRHLRWHVMEYVLKFTCCGREEELFKYLDFAGSVDDVLDFMFSVMSAATELLLDRLVLLCSSVILQYANIYNAGYILSEATHYNAKQLVERLQTYMAVNLETLLESRMLDELPHRLIKQLGVFTRQKQAEKSPVSRTTVLLDAALVKHADWLELQDIPEPIVRLNRPLQESSARGISNTNKKSSRVSLASDPAIPTAPTNENAPVTSTAQQRAIRRPPSGDDIFVMDDHEDQPAGGSHGGKSSVWKASSVPRVDMRTVMAEAAASVSGPGSPSRFGTGRKTSQPQTTFRTASKESGSTSTSTTVLSAVVAGASTGASPNRVPGASPWRIPISQNAIPGKSTPPPSTPPPSTPAAAPNTLVASPPQPSATPRTREFGQQRQTPGTPLSPEPITPSKSRTISSTTTTTPTPSGRPPQAPSPELQQKHTLGPVITPTRHPPSAKANNTNTPSIRRVSGKNGKAWVLPPAQPSTIPNPSTTSTHAGSGISFVAIQQLQLEQASEPQKDKRSLREIQAEEEARQQEEDFLKWWAAEEERVRLESEAVTRALTGSSQGPSDKTRKKARGPKGTQHGKPDSQDRRPQSDAQARGSKSGDRRASGRSHPRKSNKGDETNKNPRPDG</sequence>
<feature type="compositionally biased region" description="Pro residues" evidence="3">
    <location>
        <begin position="1463"/>
        <end position="1474"/>
    </location>
</feature>
<dbReference type="InterPro" id="IPR000408">
    <property type="entry name" value="Reg_chr_condens"/>
</dbReference>
<evidence type="ECO:0000256" key="3">
    <source>
        <dbReference type="SAM" id="MobiDB-lite"/>
    </source>
</evidence>
<feature type="compositionally biased region" description="Low complexity" evidence="3">
    <location>
        <begin position="274"/>
        <end position="286"/>
    </location>
</feature>
<dbReference type="Proteomes" id="UP000242287">
    <property type="component" value="Unassembled WGS sequence"/>
</dbReference>
<dbReference type="SUPFAM" id="SSF50985">
    <property type="entry name" value="RCC1/BLIP-II"/>
    <property type="match status" value="1"/>
</dbReference>
<feature type="compositionally biased region" description="Low complexity" evidence="3">
    <location>
        <begin position="62"/>
        <end position="90"/>
    </location>
</feature>
<dbReference type="PROSITE" id="PS50097">
    <property type="entry name" value="BTB"/>
    <property type="match status" value="2"/>
</dbReference>
<organism evidence="5 6">
    <name type="scientific">Amanita thiersii Skay4041</name>
    <dbReference type="NCBI Taxonomy" id="703135"/>
    <lineage>
        <taxon>Eukaryota</taxon>
        <taxon>Fungi</taxon>
        <taxon>Dikarya</taxon>
        <taxon>Basidiomycota</taxon>
        <taxon>Agaricomycotina</taxon>
        <taxon>Agaricomycetes</taxon>
        <taxon>Agaricomycetidae</taxon>
        <taxon>Agaricales</taxon>
        <taxon>Pluteineae</taxon>
        <taxon>Amanitaceae</taxon>
        <taxon>Amanita</taxon>
    </lineage>
</organism>
<evidence type="ECO:0000256" key="1">
    <source>
        <dbReference type="ARBA" id="ARBA00022737"/>
    </source>
</evidence>
<feature type="compositionally biased region" description="Polar residues" evidence="3">
    <location>
        <begin position="1320"/>
        <end position="1334"/>
    </location>
</feature>
<feature type="region of interest" description="Disordered" evidence="3">
    <location>
        <begin position="1295"/>
        <end position="1367"/>
    </location>
</feature>
<feature type="region of interest" description="Disordered" evidence="3">
    <location>
        <begin position="1384"/>
        <end position="1424"/>
    </location>
</feature>
<evidence type="ECO:0000313" key="6">
    <source>
        <dbReference type="Proteomes" id="UP000242287"/>
    </source>
</evidence>
<feature type="compositionally biased region" description="Low complexity" evidence="3">
    <location>
        <begin position="1515"/>
        <end position="1532"/>
    </location>
</feature>
<feature type="region of interest" description="Disordered" evidence="3">
    <location>
        <begin position="389"/>
        <end position="423"/>
    </location>
</feature>
<feature type="region of interest" description="Disordered" evidence="3">
    <location>
        <begin position="677"/>
        <end position="709"/>
    </location>
</feature>
<feature type="compositionally biased region" description="Basic and acidic residues" evidence="3">
    <location>
        <begin position="1728"/>
        <end position="1741"/>
    </location>
</feature>
<dbReference type="SMART" id="SM00225">
    <property type="entry name" value="BTB"/>
    <property type="match status" value="2"/>
</dbReference>
<dbReference type="CDD" id="cd18186">
    <property type="entry name" value="BTB_POZ_ZBTB_KLHL-like"/>
    <property type="match status" value="2"/>
</dbReference>